<proteinExistence type="predicted"/>
<gene>
    <name evidence="1" type="ORF">L195_g019681</name>
</gene>
<comment type="caution">
    <text evidence="1">The sequence shown here is derived from an EMBL/GenBank/DDBJ whole genome shotgun (WGS) entry which is preliminary data.</text>
</comment>
<dbReference type="AlphaFoldDB" id="A0A2K3N0A2"/>
<dbReference type="Proteomes" id="UP000236291">
    <property type="component" value="Unassembled WGS sequence"/>
</dbReference>
<name>A0A2K3N0A2_TRIPR</name>
<dbReference type="STRING" id="57577.A0A2K3N0A2"/>
<protein>
    <submittedName>
        <fullName evidence="1">Uncharacterized protein</fullName>
    </submittedName>
</protein>
<dbReference type="PANTHER" id="PTHR33156">
    <property type="entry name" value="OS02G0230000 PROTEIN"/>
    <property type="match status" value="1"/>
</dbReference>
<reference evidence="1 2" key="1">
    <citation type="journal article" date="2014" name="Am. J. Bot.">
        <title>Genome assembly and annotation for red clover (Trifolium pratense; Fabaceae).</title>
        <authorList>
            <person name="Istvanek J."/>
            <person name="Jaros M."/>
            <person name="Krenek A."/>
            <person name="Repkova J."/>
        </authorList>
    </citation>
    <scope>NUCLEOTIDE SEQUENCE [LARGE SCALE GENOMIC DNA]</scope>
    <source>
        <strain evidence="2">cv. Tatra</strain>
        <tissue evidence="1">Young leaves</tissue>
    </source>
</reference>
<evidence type="ECO:0000313" key="2">
    <source>
        <dbReference type="Proteomes" id="UP000236291"/>
    </source>
</evidence>
<evidence type="ECO:0000313" key="1">
    <source>
        <dbReference type="EMBL" id="PNX96473.1"/>
    </source>
</evidence>
<organism evidence="1 2">
    <name type="scientific">Trifolium pratense</name>
    <name type="common">Red clover</name>
    <dbReference type="NCBI Taxonomy" id="57577"/>
    <lineage>
        <taxon>Eukaryota</taxon>
        <taxon>Viridiplantae</taxon>
        <taxon>Streptophyta</taxon>
        <taxon>Embryophyta</taxon>
        <taxon>Tracheophyta</taxon>
        <taxon>Spermatophyta</taxon>
        <taxon>Magnoliopsida</taxon>
        <taxon>eudicotyledons</taxon>
        <taxon>Gunneridae</taxon>
        <taxon>Pentapetalae</taxon>
        <taxon>rosids</taxon>
        <taxon>fabids</taxon>
        <taxon>Fabales</taxon>
        <taxon>Fabaceae</taxon>
        <taxon>Papilionoideae</taxon>
        <taxon>50 kb inversion clade</taxon>
        <taxon>NPAAA clade</taxon>
        <taxon>Hologalegina</taxon>
        <taxon>IRL clade</taxon>
        <taxon>Trifolieae</taxon>
        <taxon>Trifolium</taxon>
    </lineage>
</organism>
<accession>A0A2K3N0A2</accession>
<dbReference type="PANTHER" id="PTHR33156:SF37">
    <property type="entry name" value="PROTEIN NUCLEAR FUSION DEFECTIVE 6, CHLOROPLASTIC_MITOCHONDRIAL"/>
    <property type="match status" value="1"/>
</dbReference>
<reference evidence="1 2" key="2">
    <citation type="journal article" date="2017" name="Front. Plant Sci.">
        <title>Gene Classification and Mining of Molecular Markers Useful in Red Clover (Trifolium pratense) Breeding.</title>
        <authorList>
            <person name="Istvanek J."/>
            <person name="Dluhosova J."/>
            <person name="Dluhos P."/>
            <person name="Patkova L."/>
            <person name="Nedelnik J."/>
            <person name="Repkova J."/>
        </authorList>
    </citation>
    <scope>NUCLEOTIDE SEQUENCE [LARGE SCALE GENOMIC DNA]</scope>
    <source>
        <strain evidence="2">cv. Tatra</strain>
        <tissue evidence="1">Young leaves</tissue>
    </source>
</reference>
<sequence>MASSFCKSAVRVASSSFANRSRTFAQKQSIPLLFSSQAAPPRVSRILSVVGSVESLMPLHTAIADARLTSNIASNSTCWSMLSQGVVIFLLGEAVLVCSAAVPFVSEEAVSLFN</sequence>
<dbReference type="InterPro" id="IPR043459">
    <property type="entry name" value="NFD6/NOXY2-like"/>
</dbReference>
<dbReference type="EMBL" id="ASHM01014544">
    <property type="protein sequence ID" value="PNX96473.1"/>
    <property type="molecule type" value="Genomic_DNA"/>
</dbReference>